<accession>A0A6L9SAE4</accession>
<evidence type="ECO:0000313" key="1">
    <source>
        <dbReference type="EMBL" id="NEE00940.1"/>
    </source>
</evidence>
<reference evidence="1 2" key="1">
    <citation type="submission" date="2020-02" db="EMBL/GenBank/DDBJ databases">
        <authorList>
            <person name="Li X.-J."/>
            <person name="Han X.-M."/>
        </authorList>
    </citation>
    <scope>NUCLEOTIDE SEQUENCE [LARGE SCALE GENOMIC DNA]</scope>
    <source>
        <strain evidence="1 2">CCTCC AB 2017055</strain>
    </source>
</reference>
<gene>
    <name evidence="1" type="ORF">G1H10_12260</name>
</gene>
<dbReference type="RefSeq" id="WP_163737591.1">
    <property type="nucleotide sequence ID" value="NZ_JAAGOA010000007.1"/>
</dbReference>
<organism evidence="1 2">
    <name type="scientific">Phytoactinopolyspora halotolerans</name>
    <dbReference type="NCBI Taxonomy" id="1981512"/>
    <lineage>
        <taxon>Bacteria</taxon>
        <taxon>Bacillati</taxon>
        <taxon>Actinomycetota</taxon>
        <taxon>Actinomycetes</taxon>
        <taxon>Jiangellales</taxon>
        <taxon>Jiangellaceae</taxon>
        <taxon>Phytoactinopolyspora</taxon>
    </lineage>
</organism>
<keyword evidence="2" id="KW-1185">Reference proteome</keyword>
<evidence type="ECO:0000313" key="2">
    <source>
        <dbReference type="Proteomes" id="UP000475214"/>
    </source>
</evidence>
<comment type="caution">
    <text evidence="1">The sequence shown here is derived from an EMBL/GenBank/DDBJ whole genome shotgun (WGS) entry which is preliminary data.</text>
</comment>
<protein>
    <recommendedName>
        <fullName evidence="3">AP2/ERF domain-containing protein</fullName>
    </recommendedName>
</protein>
<evidence type="ECO:0008006" key="3">
    <source>
        <dbReference type="Google" id="ProtNLM"/>
    </source>
</evidence>
<proteinExistence type="predicted"/>
<dbReference type="EMBL" id="JAAGOA010000007">
    <property type="protein sequence ID" value="NEE00940.1"/>
    <property type="molecule type" value="Genomic_DNA"/>
</dbReference>
<dbReference type="AlphaFoldDB" id="A0A6L9SAE4"/>
<dbReference type="Proteomes" id="UP000475214">
    <property type="component" value="Unassembled WGS sequence"/>
</dbReference>
<name>A0A6L9SAE4_9ACTN</name>
<sequence>MGEERRFVTQKDDDGGWRIYDRHRNEFVSSVFDSRRQAVARARIYQEHVEELQNKR</sequence>